<reference evidence="1" key="1">
    <citation type="submission" date="2020-05" db="EMBL/GenBank/DDBJ databases">
        <authorList>
            <person name="Chiriac C."/>
            <person name="Salcher M."/>
            <person name="Ghai R."/>
            <person name="Kavagutti S V."/>
        </authorList>
    </citation>
    <scope>NUCLEOTIDE SEQUENCE</scope>
</reference>
<proteinExistence type="predicted"/>
<organism evidence="1">
    <name type="scientific">freshwater metagenome</name>
    <dbReference type="NCBI Taxonomy" id="449393"/>
    <lineage>
        <taxon>unclassified sequences</taxon>
        <taxon>metagenomes</taxon>
        <taxon>ecological metagenomes</taxon>
    </lineage>
</organism>
<dbReference type="AlphaFoldDB" id="A0A6J6GCM0"/>
<protein>
    <submittedName>
        <fullName evidence="1">Unannotated protein</fullName>
    </submittedName>
</protein>
<evidence type="ECO:0000313" key="1">
    <source>
        <dbReference type="EMBL" id="CAB4597579.1"/>
    </source>
</evidence>
<dbReference type="EMBL" id="CAEZUL010000044">
    <property type="protein sequence ID" value="CAB4597579.1"/>
    <property type="molecule type" value="Genomic_DNA"/>
</dbReference>
<name>A0A6J6GCM0_9ZZZZ</name>
<accession>A0A6J6GCM0</accession>
<dbReference type="PROSITE" id="PS51257">
    <property type="entry name" value="PROKAR_LIPOPROTEIN"/>
    <property type="match status" value="1"/>
</dbReference>
<sequence length="141" mass="15092">MKKVSCLAAIGACCIALSSCATKITGSTDTTVAVETTTTTIATPKGTILELINQLIPAANGLGEAIVENNSEIYKQKVAQADAIWDELKPQIIESKIDVVENMQSIIDLFHSAVERKRPADADKALRFLPLVEEAIAPLLK</sequence>
<gene>
    <name evidence="1" type="ORF">UFOPK1808_00542</name>
</gene>